<dbReference type="RefSeq" id="XP_017976143.1">
    <property type="nucleotide sequence ID" value="XM_018120654.1"/>
</dbReference>
<evidence type="ECO:0000259" key="8">
    <source>
        <dbReference type="Pfam" id="PF01397"/>
    </source>
</evidence>
<keyword evidence="4" id="KW-0479">Metal-binding</keyword>
<evidence type="ECO:0000256" key="5">
    <source>
        <dbReference type="ARBA" id="ARBA00022842"/>
    </source>
</evidence>
<dbReference type="InterPro" id="IPR034741">
    <property type="entry name" value="Terpene_cyclase-like_1_C"/>
</dbReference>
<evidence type="ECO:0000256" key="1">
    <source>
        <dbReference type="ARBA" id="ARBA00001946"/>
    </source>
</evidence>
<organism evidence="10 11">
    <name type="scientific">Theobroma cacao</name>
    <name type="common">Cacao</name>
    <name type="synonym">Cocoa</name>
    <dbReference type="NCBI Taxonomy" id="3641"/>
    <lineage>
        <taxon>Eukaryota</taxon>
        <taxon>Viridiplantae</taxon>
        <taxon>Streptophyta</taxon>
        <taxon>Embryophyta</taxon>
        <taxon>Tracheophyta</taxon>
        <taxon>Spermatophyta</taxon>
        <taxon>Magnoliopsida</taxon>
        <taxon>eudicotyledons</taxon>
        <taxon>Gunneridae</taxon>
        <taxon>Pentapetalae</taxon>
        <taxon>rosids</taxon>
        <taxon>malvids</taxon>
        <taxon>Malvales</taxon>
        <taxon>Malvaceae</taxon>
        <taxon>Byttnerioideae</taxon>
        <taxon>Theobroma</taxon>
    </lineage>
</organism>
<dbReference type="SUPFAM" id="SSF48576">
    <property type="entry name" value="Terpenoid synthases"/>
    <property type="match status" value="1"/>
</dbReference>
<dbReference type="InterPro" id="IPR008949">
    <property type="entry name" value="Isoprenoid_synthase_dom_sf"/>
</dbReference>
<dbReference type="FunFam" id="1.10.600.10:FF:000007">
    <property type="entry name" value="Isoprene synthase, chloroplastic"/>
    <property type="match status" value="1"/>
</dbReference>
<dbReference type="SUPFAM" id="SSF48239">
    <property type="entry name" value="Terpenoid cyclases/Protein prenyltransferases"/>
    <property type="match status" value="1"/>
</dbReference>
<dbReference type="PANTHER" id="PTHR31225:SF248">
    <property type="entry name" value="(+)-DELTA-CADINENE SYNTHASE"/>
    <property type="match status" value="1"/>
</dbReference>
<dbReference type="GO" id="GO:0000287">
    <property type="term" value="F:magnesium ion binding"/>
    <property type="evidence" value="ECO:0007669"/>
    <property type="project" value="InterPro"/>
</dbReference>
<evidence type="ECO:0000313" key="10">
    <source>
        <dbReference type="Proteomes" id="UP000694886"/>
    </source>
</evidence>
<dbReference type="EC" id="4.2.3.13" evidence="3"/>
<accession>A0AB32W8B4</accession>
<dbReference type="InterPro" id="IPR005630">
    <property type="entry name" value="Terpene_synthase_metal-bd"/>
</dbReference>
<protein>
    <recommendedName>
        <fullName evidence="3">(+)-delta-cadinene synthase</fullName>
        <ecNumber evidence="3">4.2.3.13</ecNumber>
    </recommendedName>
</protein>
<dbReference type="GO" id="GO:0016102">
    <property type="term" value="P:diterpenoid biosynthetic process"/>
    <property type="evidence" value="ECO:0007669"/>
    <property type="project" value="InterPro"/>
</dbReference>
<comment type="cofactor">
    <cofactor evidence="1">
        <name>Mg(2+)</name>
        <dbReference type="ChEBI" id="CHEBI:18420"/>
    </cofactor>
</comment>
<proteinExistence type="predicted"/>
<dbReference type="SFLD" id="SFLDG01019">
    <property type="entry name" value="Terpene_Cyclase_Like_1_C_Termi"/>
    <property type="match status" value="1"/>
</dbReference>
<dbReference type="Pfam" id="PF01397">
    <property type="entry name" value="Terpene_synth"/>
    <property type="match status" value="1"/>
</dbReference>
<dbReference type="InterPro" id="IPR050148">
    <property type="entry name" value="Terpene_synthase-like"/>
</dbReference>
<dbReference type="InterPro" id="IPR001906">
    <property type="entry name" value="Terpene_synth_N"/>
</dbReference>
<evidence type="ECO:0000256" key="7">
    <source>
        <dbReference type="SAM" id="MobiDB-lite"/>
    </source>
</evidence>
<evidence type="ECO:0000256" key="3">
    <source>
        <dbReference type="ARBA" id="ARBA00013103"/>
    </source>
</evidence>
<gene>
    <name evidence="11" type="primary">LOC18598566</name>
</gene>
<evidence type="ECO:0000259" key="9">
    <source>
        <dbReference type="Pfam" id="PF03936"/>
    </source>
</evidence>
<evidence type="ECO:0000256" key="2">
    <source>
        <dbReference type="ARBA" id="ARBA00002383"/>
    </source>
</evidence>
<dbReference type="Pfam" id="PF03936">
    <property type="entry name" value="Terpene_synth_C"/>
    <property type="match status" value="1"/>
</dbReference>
<comment type="function">
    <text evidence="2">Responsible for the cyclization of trans,trans-farnesyl diphosphate (FPP) to (+)-delta cadinene.</text>
</comment>
<dbReference type="SFLD" id="SFLDS00005">
    <property type="entry name" value="Isoprenoid_Synthase_Type_I"/>
    <property type="match status" value="1"/>
</dbReference>
<dbReference type="Gene3D" id="1.10.600.10">
    <property type="entry name" value="Farnesyl Diphosphate Synthase"/>
    <property type="match status" value="1"/>
</dbReference>
<evidence type="ECO:0000256" key="4">
    <source>
        <dbReference type="ARBA" id="ARBA00022723"/>
    </source>
</evidence>
<dbReference type="Proteomes" id="UP000694886">
    <property type="component" value="Chromosome 5"/>
</dbReference>
<feature type="domain" description="Terpene synthase N-terminal" evidence="8">
    <location>
        <begin position="31"/>
        <end position="203"/>
    </location>
</feature>
<dbReference type="FunFam" id="1.50.10.130:FF:000001">
    <property type="entry name" value="Isoprene synthase, chloroplastic"/>
    <property type="match status" value="1"/>
</dbReference>
<name>A0AB32W8B4_THECC</name>
<keyword evidence="5" id="KW-0460">Magnesium</keyword>
<dbReference type="GeneID" id="18598566"/>
<dbReference type="CDD" id="cd00684">
    <property type="entry name" value="Terpene_cyclase_plant_C1"/>
    <property type="match status" value="1"/>
</dbReference>
<dbReference type="Gramene" id="Tc05v2_t010390.1">
    <property type="protein sequence ID" value="Tc05v2_p010390.1"/>
    <property type="gene ID" value="Tc05v2_g010390"/>
</dbReference>
<dbReference type="KEGG" id="tcc:18598566"/>
<evidence type="ECO:0000313" key="11">
    <source>
        <dbReference type="RefSeq" id="XP_017976143.1"/>
    </source>
</evidence>
<evidence type="ECO:0000256" key="6">
    <source>
        <dbReference type="ARBA" id="ARBA00023239"/>
    </source>
</evidence>
<dbReference type="InterPro" id="IPR036965">
    <property type="entry name" value="Terpene_synth_N_sf"/>
</dbReference>
<feature type="region of interest" description="Disordered" evidence="7">
    <location>
        <begin position="1"/>
        <end position="20"/>
    </location>
</feature>
<feature type="compositionally biased region" description="Polar residues" evidence="7">
    <location>
        <begin position="1"/>
        <end position="19"/>
    </location>
</feature>
<dbReference type="Gene3D" id="1.50.10.130">
    <property type="entry name" value="Terpene synthase, N-terminal domain"/>
    <property type="match status" value="1"/>
</dbReference>
<dbReference type="InterPro" id="IPR008930">
    <property type="entry name" value="Terpenoid_cyclase/PrenylTrfase"/>
</dbReference>
<keyword evidence="6" id="KW-0456">Lyase</keyword>
<dbReference type="PANTHER" id="PTHR31225">
    <property type="entry name" value="OS04G0344100 PROTEIN-RELATED"/>
    <property type="match status" value="1"/>
</dbReference>
<dbReference type="GO" id="GO:0047461">
    <property type="term" value="F:(+)-delta-cadinene synthase activity"/>
    <property type="evidence" value="ECO:0007669"/>
    <property type="project" value="UniProtKB-EC"/>
</dbReference>
<dbReference type="AlphaFoldDB" id="A0AB32W8B4"/>
<dbReference type="InterPro" id="IPR044814">
    <property type="entry name" value="Terpene_cyclase_plant_C1"/>
</dbReference>
<feature type="domain" description="Terpene synthase metal-binding" evidence="9">
    <location>
        <begin position="260"/>
        <end position="504"/>
    </location>
</feature>
<sequence>MSSQVYSTPASSHDTMSNNENRHLANFRPNIWGELFLSCPSEVNMNATTQLRFEELKQEVRSMLATPMDKPSQKLYLIDAVQRLGVAYHFEKEIEDSLENIYPNCNVERDDDLCSTSVRFRLLREHGFNVHCESFNKFKDEKGNFKASLISDVRGLLELYEAAHLRVHGEQILEEALAFTSSHLKSAETMVEYPLSTQINNALKRPLRKSLPRLVARNYISIYERYVTQEDTLLEFAKLDFKLLQHLHKKEIKEVYRWWKGLDVAKNFPFIRDRLVECYLWMLGVYFEPHYSLARTFLTKVSALTSILDDIYDAYGTREELKIFTNAIQRLIISRWDISCINQLPHYMKVCYTELLSVYKEMEELMAEQGKSYRVQLAKEAMKQQVQAFYAEAKWLHENYTPKLEEYMSIASVTCAYHMLTITSFVGMEDTITKETFIWAYNYPKILRASTIISRLMNDIASHKFEQERGHVASAVECYMKQYGVSEQEAYNEFDKQIKNAWKDINQEFLKPTVVPKPALNRILNLTRVIDLLYKDEDAYTNAGEAAKTSITSLLIDQVPI</sequence>
<reference evidence="11" key="2">
    <citation type="submission" date="2025-08" db="UniProtKB">
        <authorList>
            <consortium name="RefSeq"/>
        </authorList>
    </citation>
    <scope>IDENTIFICATION</scope>
</reference>
<reference evidence="10" key="1">
    <citation type="journal article" date="1997" name="Nucleic Acids Res.">
        <title>tRNAscan-SE: a program for improved detection of transfer RNA genes in genomic sequence.</title>
        <authorList>
            <person name="Lowe T.M."/>
            <person name="Eddy S.R."/>
        </authorList>
    </citation>
    <scope>NUCLEOTIDE SEQUENCE [LARGE SCALE GENOMIC DNA]</scope>
    <source>
        <strain evidence="10">r\B97-61/B2</strain>
    </source>
</reference>